<dbReference type="InterPro" id="IPR001314">
    <property type="entry name" value="Peptidase_S1A"/>
</dbReference>
<dbReference type="PANTHER" id="PTHR24260:SF147">
    <property type="entry name" value="EG:BACR7A4.3 PROTEIN-RELATED"/>
    <property type="match status" value="1"/>
</dbReference>
<dbReference type="Gene3D" id="2.40.10.10">
    <property type="entry name" value="Trypsin-like serine proteases"/>
    <property type="match status" value="1"/>
</dbReference>
<proteinExistence type="inferred from homology"/>
<evidence type="ECO:0000256" key="4">
    <source>
        <dbReference type="ARBA" id="ARBA00024195"/>
    </source>
</evidence>
<evidence type="ECO:0000313" key="8">
    <source>
        <dbReference type="Proteomes" id="UP001168821"/>
    </source>
</evidence>
<evidence type="ECO:0000313" key="7">
    <source>
        <dbReference type="EMBL" id="KAJ3656633.1"/>
    </source>
</evidence>
<protein>
    <recommendedName>
        <fullName evidence="6">Peptidase S1 domain-containing protein</fullName>
    </recommendedName>
</protein>
<dbReference type="Proteomes" id="UP001168821">
    <property type="component" value="Unassembled WGS sequence"/>
</dbReference>
<keyword evidence="3" id="KW-0325">Glycoprotein</keyword>
<feature type="signal peptide" evidence="5">
    <location>
        <begin position="1"/>
        <end position="18"/>
    </location>
</feature>
<feature type="chain" id="PRO_5041350055" description="Peptidase S1 domain-containing protein" evidence="5">
    <location>
        <begin position="19"/>
        <end position="353"/>
    </location>
</feature>
<sequence length="353" mass="39174">MHKFLIIVIMILVKNVYTQDVIGNSCSLEPTNSPGICKLLTKCKEIRDQVVFSYKLPQTCGFEGTQAIVCCPKSRQPGYISQKKCREYTSQTKEEQLCGHNIVKRIVGGIPTGRTEFPHMAALGYQTNGTHYFRWLCGGSLISEQYILTAAQCLTSVPQGIPKVVLLGVSNLSDTNHRHQIKIAKNVVHPEYKKLFGYNDIGLIKLEKPIEISSYVRPACLNTQFDIRVGKGVATGWGKTHLGTYSAILLKVTLDIVEYELCNMTYQGVSELERGFINDMHICTGRGKEQKDACQGDAGGPLQISHNNDESSCMYDIIGLTSLGKGCFGGPSVSTRVSHYIKWIEDIVWPENS</sequence>
<comment type="similarity">
    <text evidence="4">Belongs to the peptidase S1 family. CLIP subfamily.</text>
</comment>
<dbReference type="InterPro" id="IPR009003">
    <property type="entry name" value="Peptidase_S1_PA"/>
</dbReference>
<gene>
    <name evidence="7" type="ORF">Zmor_015692</name>
</gene>
<comment type="caution">
    <text evidence="7">The sequence shown here is derived from an EMBL/GenBank/DDBJ whole genome shotgun (WGS) entry which is preliminary data.</text>
</comment>
<feature type="domain" description="Peptidase S1" evidence="6">
    <location>
        <begin position="106"/>
        <end position="349"/>
    </location>
</feature>
<evidence type="ECO:0000256" key="5">
    <source>
        <dbReference type="SAM" id="SignalP"/>
    </source>
</evidence>
<dbReference type="EMBL" id="JALNTZ010000004">
    <property type="protein sequence ID" value="KAJ3656633.1"/>
    <property type="molecule type" value="Genomic_DNA"/>
</dbReference>
<dbReference type="InterPro" id="IPR051333">
    <property type="entry name" value="CLIP_Serine_Protease"/>
</dbReference>
<keyword evidence="8" id="KW-1185">Reference proteome</keyword>
<dbReference type="AlphaFoldDB" id="A0AA38MHT4"/>
<dbReference type="SUPFAM" id="SSF50494">
    <property type="entry name" value="Trypsin-like serine proteases"/>
    <property type="match status" value="1"/>
</dbReference>
<accession>A0AA38MHT4</accession>
<dbReference type="CDD" id="cd00190">
    <property type="entry name" value="Tryp_SPc"/>
    <property type="match status" value="1"/>
</dbReference>
<evidence type="ECO:0000259" key="6">
    <source>
        <dbReference type="PROSITE" id="PS50240"/>
    </source>
</evidence>
<organism evidence="7 8">
    <name type="scientific">Zophobas morio</name>
    <dbReference type="NCBI Taxonomy" id="2755281"/>
    <lineage>
        <taxon>Eukaryota</taxon>
        <taxon>Metazoa</taxon>
        <taxon>Ecdysozoa</taxon>
        <taxon>Arthropoda</taxon>
        <taxon>Hexapoda</taxon>
        <taxon>Insecta</taxon>
        <taxon>Pterygota</taxon>
        <taxon>Neoptera</taxon>
        <taxon>Endopterygota</taxon>
        <taxon>Coleoptera</taxon>
        <taxon>Polyphaga</taxon>
        <taxon>Cucujiformia</taxon>
        <taxon>Tenebrionidae</taxon>
        <taxon>Zophobas</taxon>
    </lineage>
</organism>
<dbReference type="InterPro" id="IPR001254">
    <property type="entry name" value="Trypsin_dom"/>
</dbReference>
<dbReference type="FunFam" id="2.40.10.10:FF:000028">
    <property type="entry name" value="Serine protease easter"/>
    <property type="match status" value="1"/>
</dbReference>
<keyword evidence="1 5" id="KW-0732">Signal</keyword>
<keyword evidence="2" id="KW-1015">Disulfide bond</keyword>
<name>A0AA38MHT4_9CUCU</name>
<dbReference type="SMART" id="SM00020">
    <property type="entry name" value="Tryp_SPc"/>
    <property type="match status" value="1"/>
</dbReference>
<dbReference type="Pfam" id="PF00089">
    <property type="entry name" value="Trypsin"/>
    <property type="match status" value="1"/>
</dbReference>
<dbReference type="PRINTS" id="PR00722">
    <property type="entry name" value="CHYMOTRYPSIN"/>
</dbReference>
<dbReference type="InterPro" id="IPR043504">
    <property type="entry name" value="Peptidase_S1_PA_chymotrypsin"/>
</dbReference>
<dbReference type="GO" id="GO:0004252">
    <property type="term" value="F:serine-type endopeptidase activity"/>
    <property type="evidence" value="ECO:0007669"/>
    <property type="project" value="InterPro"/>
</dbReference>
<evidence type="ECO:0000256" key="3">
    <source>
        <dbReference type="ARBA" id="ARBA00023180"/>
    </source>
</evidence>
<evidence type="ECO:0000256" key="2">
    <source>
        <dbReference type="ARBA" id="ARBA00023157"/>
    </source>
</evidence>
<dbReference type="GO" id="GO:0006508">
    <property type="term" value="P:proteolysis"/>
    <property type="evidence" value="ECO:0007669"/>
    <property type="project" value="InterPro"/>
</dbReference>
<dbReference type="PANTHER" id="PTHR24260">
    <property type="match status" value="1"/>
</dbReference>
<dbReference type="PROSITE" id="PS50240">
    <property type="entry name" value="TRYPSIN_DOM"/>
    <property type="match status" value="1"/>
</dbReference>
<evidence type="ECO:0000256" key="1">
    <source>
        <dbReference type="ARBA" id="ARBA00022729"/>
    </source>
</evidence>
<reference evidence="7" key="1">
    <citation type="journal article" date="2023" name="G3 (Bethesda)">
        <title>Whole genome assemblies of Zophobas morio and Tenebrio molitor.</title>
        <authorList>
            <person name="Kaur S."/>
            <person name="Stinson S.A."/>
            <person name="diCenzo G.C."/>
        </authorList>
    </citation>
    <scope>NUCLEOTIDE SEQUENCE</scope>
    <source>
        <strain evidence="7">QUZm001</strain>
    </source>
</reference>